<dbReference type="RefSeq" id="WP_241712106.1">
    <property type="nucleotide sequence ID" value="NZ_JALBUF010000001.1"/>
</dbReference>
<evidence type="ECO:0000313" key="1">
    <source>
        <dbReference type="EMBL" id="MCI0182519.1"/>
    </source>
</evidence>
<comment type="caution">
    <text evidence="1">The sequence shown here is derived from an EMBL/GenBank/DDBJ whole genome shotgun (WGS) entry which is preliminary data.</text>
</comment>
<reference evidence="1" key="1">
    <citation type="submission" date="2022-03" db="EMBL/GenBank/DDBJ databases">
        <title>Draft Genome Sequence of Firmicute Strain S0AB, a Heterotrophic Iron/Sulfur-Oxidizing Extreme Acidophile.</title>
        <authorList>
            <person name="Vergara E."/>
            <person name="Pakostova E."/>
            <person name="Johnson D.B."/>
            <person name="Holmes D.S."/>
        </authorList>
    </citation>
    <scope>NUCLEOTIDE SEQUENCE</scope>
    <source>
        <strain evidence="1">S0AB</strain>
    </source>
</reference>
<sequence length="59" mass="6635">MNPYTDYKTALLSAQTLSALKHIEQDLSAQEGQPIVLVAYTQDEFKKDSIQSLHAVEQQ</sequence>
<evidence type="ECO:0000313" key="2">
    <source>
        <dbReference type="Proteomes" id="UP001139263"/>
    </source>
</evidence>
<protein>
    <submittedName>
        <fullName evidence="1">Uncharacterized protein</fullName>
    </submittedName>
</protein>
<proteinExistence type="predicted"/>
<dbReference type="EMBL" id="JALBUF010000001">
    <property type="protein sequence ID" value="MCI0182519.1"/>
    <property type="molecule type" value="Genomic_DNA"/>
</dbReference>
<accession>A0A9X1V759</accession>
<dbReference type="Proteomes" id="UP001139263">
    <property type="component" value="Unassembled WGS sequence"/>
</dbReference>
<organism evidence="1 2">
    <name type="scientific">Sulfoacidibacillus ferrooxidans</name>
    <dbReference type="NCBI Taxonomy" id="2005001"/>
    <lineage>
        <taxon>Bacteria</taxon>
        <taxon>Bacillati</taxon>
        <taxon>Bacillota</taxon>
        <taxon>Bacilli</taxon>
        <taxon>Bacillales</taxon>
        <taxon>Alicyclobacillaceae</taxon>
        <taxon>Sulfoacidibacillus</taxon>
    </lineage>
</organism>
<name>A0A9X1V759_9BACL</name>
<keyword evidence="2" id="KW-1185">Reference proteome</keyword>
<gene>
    <name evidence="1" type="ORF">MM817_00779</name>
</gene>
<dbReference type="AlphaFoldDB" id="A0A9X1V759"/>